<keyword evidence="3 4" id="KW-0732">Signal</keyword>
<evidence type="ECO:0000259" key="5">
    <source>
        <dbReference type="Pfam" id="PF13407"/>
    </source>
</evidence>
<dbReference type="KEGG" id="alam:RT761_00693"/>
<proteinExistence type="inferred from homology"/>
<dbReference type="PANTHER" id="PTHR46847:SF1">
    <property type="entry name" value="D-ALLOSE-BINDING PERIPLASMIC PROTEIN-RELATED"/>
    <property type="match status" value="1"/>
</dbReference>
<keyword evidence="7" id="KW-1185">Reference proteome</keyword>
<feature type="signal peptide" evidence="4">
    <location>
        <begin position="1"/>
        <end position="25"/>
    </location>
</feature>
<dbReference type="SUPFAM" id="SSF53822">
    <property type="entry name" value="Periplasmic binding protein-like I"/>
    <property type="match status" value="1"/>
</dbReference>
<evidence type="ECO:0000256" key="4">
    <source>
        <dbReference type="SAM" id="SignalP"/>
    </source>
</evidence>
<dbReference type="InterPro" id="IPR028082">
    <property type="entry name" value="Peripla_BP_I"/>
</dbReference>
<evidence type="ECO:0000256" key="2">
    <source>
        <dbReference type="ARBA" id="ARBA00007639"/>
    </source>
</evidence>
<reference evidence="6 7" key="1">
    <citation type="journal article" date="2021" name="Nat. Commun.">
        <title>Isolation of a member of the candidate phylum Atribacteria reveals a unique cell membrane structure.</title>
        <authorList>
            <person name="Taiki K."/>
            <person name="Nobu M.K."/>
            <person name="Kusada H."/>
            <person name="Meng X.-Y."/>
            <person name="Hosoki N."/>
            <person name="Uematsu K."/>
            <person name="Yoshioka H."/>
            <person name="Kamagata Y."/>
            <person name="Tamaki H."/>
        </authorList>
    </citation>
    <scope>NUCLEOTIDE SEQUENCE [LARGE SCALE GENOMIC DNA]</scope>
    <source>
        <strain evidence="6 7">RT761</strain>
    </source>
</reference>
<evidence type="ECO:0000256" key="1">
    <source>
        <dbReference type="ARBA" id="ARBA00004196"/>
    </source>
</evidence>
<dbReference type="Pfam" id="PF13407">
    <property type="entry name" value="Peripla_BP_4"/>
    <property type="match status" value="1"/>
</dbReference>
<feature type="domain" description="Periplasmic binding protein" evidence="5">
    <location>
        <begin position="34"/>
        <end position="301"/>
    </location>
</feature>
<gene>
    <name evidence="6" type="ORF">RT761_00693</name>
</gene>
<dbReference type="Proteomes" id="UP000594463">
    <property type="component" value="Chromosome"/>
</dbReference>
<feature type="chain" id="PRO_5031044157" description="Periplasmic binding protein domain-containing protein" evidence="4">
    <location>
        <begin position="26"/>
        <end position="383"/>
    </location>
</feature>
<evidence type="ECO:0000256" key="3">
    <source>
        <dbReference type="ARBA" id="ARBA00022729"/>
    </source>
</evidence>
<accession>A0A7T1AKA5</accession>
<dbReference type="CDD" id="cd01536">
    <property type="entry name" value="PBP1_ABC_sugar_binding-like"/>
    <property type="match status" value="1"/>
</dbReference>
<dbReference type="Gene3D" id="3.40.50.2300">
    <property type="match status" value="2"/>
</dbReference>
<organism evidence="6 7">
    <name type="scientific">Atribacter laminatus</name>
    <dbReference type="NCBI Taxonomy" id="2847778"/>
    <lineage>
        <taxon>Bacteria</taxon>
        <taxon>Pseudomonadati</taxon>
        <taxon>Atribacterota</taxon>
        <taxon>Atribacteria</taxon>
        <taxon>Atribacterales</taxon>
        <taxon>Atribacteraceae</taxon>
        <taxon>Atribacter</taxon>
    </lineage>
</organism>
<evidence type="ECO:0000313" key="6">
    <source>
        <dbReference type="EMBL" id="QPM67490.1"/>
    </source>
</evidence>
<evidence type="ECO:0000313" key="7">
    <source>
        <dbReference type="Proteomes" id="UP000594463"/>
    </source>
</evidence>
<dbReference type="PANTHER" id="PTHR46847">
    <property type="entry name" value="D-ALLOSE-BINDING PERIPLASMIC PROTEIN-RELATED"/>
    <property type="match status" value="1"/>
</dbReference>
<comment type="subcellular location">
    <subcellularLocation>
        <location evidence="1">Cell envelope</location>
    </subcellularLocation>
</comment>
<dbReference type="GO" id="GO:0030246">
    <property type="term" value="F:carbohydrate binding"/>
    <property type="evidence" value="ECO:0007669"/>
    <property type="project" value="UniProtKB-ARBA"/>
</dbReference>
<dbReference type="EMBL" id="CP065383">
    <property type="protein sequence ID" value="QPM67490.1"/>
    <property type="molecule type" value="Genomic_DNA"/>
</dbReference>
<protein>
    <recommendedName>
        <fullName evidence="5">Periplasmic binding protein domain-containing protein</fullName>
    </recommendedName>
</protein>
<dbReference type="AlphaFoldDB" id="A0A7T1AKA5"/>
<sequence>MKKVKVLSILLISFLIIISSSVVFAKNADGQYKIGIMPFSTGNDWFNPFTAGGKWFLEAKGCEVLVQNAEWDSKKMNTILGVWAGDPEVDAVIVAPVGAEQVLPGIRTLEKAGKVVVLTNNEAGKCPEAIFSVSYDSQMGPAESAVKIVQMIIDKNGSPKGTIILGLGDVRNSEHILRAEAFRSVFKKYPDIQIHEFISDMDAGLAVTRCGQLLRTLPDVDAIVSVGMLEFMGMINALKRENMAVPKGQEGHIICVGIDSAPQIINPAIKEGIVDWAIDQPVLAYNAIAGYYLLKYLENGKDSLPQPGTIINPADLDVKTKVPVTGVDAVVPSDSWAPIEVIDKTEENGHIWLKTNYTIVDDTNVDDPSIWSNIIKGIKDWGF</sequence>
<dbReference type="InterPro" id="IPR025997">
    <property type="entry name" value="SBP_2_dom"/>
</dbReference>
<dbReference type="GO" id="GO:0030313">
    <property type="term" value="C:cell envelope"/>
    <property type="evidence" value="ECO:0007669"/>
    <property type="project" value="UniProtKB-SubCell"/>
</dbReference>
<comment type="similarity">
    <text evidence="2">Belongs to the bacterial solute-binding protein 2 family.</text>
</comment>
<dbReference type="RefSeq" id="WP_218112691.1">
    <property type="nucleotide sequence ID" value="NZ_CP065383.1"/>
</dbReference>
<name>A0A7T1AKA5_ATRLM</name>